<gene>
    <name evidence="3" type="ORF">ASPCAL10076</name>
</gene>
<dbReference type="PANTHER" id="PTHR12452">
    <property type="entry name" value="42-9-9 PROTEIN-RELATED"/>
    <property type="match status" value="1"/>
</dbReference>
<dbReference type="Proteomes" id="UP000054771">
    <property type="component" value="Unassembled WGS sequence"/>
</dbReference>
<dbReference type="AlphaFoldDB" id="A0A0U5CBQ8"/>
<dbReference type="Gene3D" id="3.40.30.10">
    <property type="entry name" value="Glutaredoxin"/>
    <property type="match status" value="1"/>
</dbReference>
<dbReference type="SUPFAM" id="SSF52833">
    <property type="entry name" value="Thioredoxin-like"/>
    <property type="match status" value="1"/>
</dbReference>
<evidence type="ECO:0000313" key="3">
    <source>
        <dbReference type="EMBL" id="CEL06908.1"/>
    </source>
</evidence>
<organism evidence="3 4">
    <name type="scientific">Aspergillus calidoustus</name>
    <dbReference type="NCBI Taxonomy" id="454130"/>
    <lineage>
        <taxon>Eukaryota</taxon>
        <taxon>Fungi</taxon>
        <taxon>Dikarya</taxon>
        <taxon>Ascomycota</taxon>
        <taxon>Pezizomycotina</taxon>
        <taxon>Eurotiomycetes</taxon>
        <taxon>Eurotiomycetidae</taxon>
        <taxon>Eurotiales</taxon>
        <taxon>Aspergillaceae</taxon>
        <taxon>Aspergillus</taxon>
        <taxon>Aspergillus subgen. Nidulantes</taxon>
    </lineage>
</organism>
<protein>
    <recommendedName>
        <fullName evidence="2">Thioredoxin domain-containing protein</fullName>
    </recommendedName>
</protein>
<evidence type="ECO:0000259" key="2">
    <source>
        <dbReference type="Pfam" id="PF06110"/>
    </source>
</evidence>
<dbReference type="STRING" id="454130.A0A0U5CBQ8"/>
<dbReference type="GO" id="GO:0005829">
    <property type="term" value="C:cytosol"/>
    <property type="evidence" value="ECO:0007669"/>
    <property type="project" value="TreeGrafter"/>
</dbReference>
<feature type="domain" description="Thioredoxin" evidence="2">
    <location>
        <begin position="19"/>
        <end position="101"/>
    </location>
</feature>
<name>A0A0U5CBQ8_ASPCI</name>
<dbReference type="InterPro" id="IPR045108">
    <property type="entry name" value="TXNDC17-like"/>
</dbReference>
<evidence type="ECO:0000256" key="1">
    <source>
        <dbReference type="ARBA" id="ARBA00008987"/>
    </source>
</evidence>
<reference evidence="4" key="1">
    <citation type="journal article" date="2016" name="Genome Announc.">
        <title>Draft genome sequences of fungus Aspergillus calidoustus.</title>
        <authorList>
            <person name="Horn F."/>
            <person name="Linde J."/>
            <person name="Mattern D.J."/>
            <person name="Walther G."/>
            <person name="Guthke R."/>
            <person name="Scherlach K."/>
            <person name="Martin K."/>
            <person name="Brakhage A.A."/>
            <person name="Petzke L."/>
            <person name="Valiante V."/>
        </authorList>
    </citation>
    <scope>NUCLEOTIDE SEQUENCE [LARGE SCALE GENOMIC DNA]</scope>
    <source>
        <strain evidence="4">SF006504</strain>
    </source>
</reference>
<dbReference type="InterPro" id="IPR010357">
    <property type="entry name" value="TXNDC17_dom"/>
</dbReference>
<dbReference type="EMBL" id="CDMC01000008">
    <property type="protein sequence ID" value="CEL06908.1"/>
    <property type="molecule type" value="Genomic_DNA"/>
</dbReference>
<dbReference type="GO" id="GO:0047134">
    <property type="term" value="F:protein-disulfide reductase [NAD(P)H] activity"/>
    <property type="evidence" value="ECO:0007669"/>
    <property type="project" value="InterPro"/>
</dbReference>
<dbReference type="PANTHER" id="PTHR12452:SF0">
    <property type="entry name" value="THIOREDOXIN DOMAIN-CONTAINING PROTEIN 17"/>
    <property type="match status" value="1"/>
</dbReference>
<accession>A0A0U5CBQ8</accession>
<evidence type="ECO:0000313" key="4">
    <source>
        <dbReference type="Proteomes" id="UP000054771"/>
    </source>
</evidence>
<comment type="similarity">
    <text evidence="1">Belongs to the thioredoxin family.</text>
</comment>
<dbReference type="OrthoDB" id="78947at2759"/>
<dbReference type="InterPro" id="IPR036249">
    <property type="entry name" value="Thioredoxin-like_sf"/>
</dbReference>
<dbReference type="OMA" id="MPLITDF"/>
<sequence length="133" mass="14591">MPIITNFRLPASTATLKLPTPPNTPFFVAFLASVDPSTGKPWCPDVVAALPVLHETFSPEHAPIVAFVEVGQKLEWKDLSNGFRTKWKLSAVPSLVRFEAVDGEVRELGRLVEGEILDRARLGKFIGGRAARI</sequence>
<dbReference type="Pfam" id="PF06110">
    <property type="entry name" value="TXD17-like_Trx"/>
    <property type="match status" value="1"/>
</dbReference>
<proteinExistence type="inferred from homology"/>
<keyword evidence="4" id="KW-1185">Reference proteome</keyword>